<dbReference type="PANTHER" id="PTHR31806">
    <property type="entry name" value="PURINE-CYTOSINE PERMEASE FCY2-RELATED"/>
    <property type="match status" value="1"/>
</dbReference>
<dbReference type="EMBL" id="MU006007">
    <property type="protein sequence ID" value="KAF2858578.1"/>
    <property type="molecule type" value="Genomic_DNA"/>
</dbReference>
<protein>
    <recommendedName>
        <fullName evidence="12">Nucleoside transporter</fullName>
    </recommendedName>
</protein>
<feature type="transmembrane region" description="Helical" evidence="9">
    <location>
        <begin position="480"/>
        <end position="498"/>
    </location>
</feature>
<evidence type="ECO:0000256" key="5">
    <source>
        <dbReference type="ARBA" id="ARBA00022692"/>
    </source>
</evidence>
<dbReference type="Gene3D" id="1.10.4160.10">
    <property type="entry name" value="Hydantoin permease"/>
    <property type="match status" value="1"/>
</dbReference>
<dbReference type="PANTHER" id="PTHR31806:SF7">
    <property type="entry name" value="TRANSPORTER, PUTATIVE (AFU_ORTHOLOGUE AFUA_2G04690)-RELATED"/>
    <property type="match status" value="1"/>
</dbReference>
<keyword evidence="11" id="KW-1185">Reference proteome</keyword>
<evidence type="ECO:0000256" key="9">
    <source>
        <dbReference type="SAM" id="Phobius"/>
    </source>
</evidence>
<evidence type="ECO:0000256" key="7">
    <source>
        <dbReference type="ARBA" id="ARBA00023136"/>
    </source>
</evidence>
<sequence length="505" mass="55415">MSRMSHDEEKQTIDVYQGVYVHQDNGILSKLRRWEATLDRRLGVESEAIDRKLPDQRQPPTWRGELSMCLLWASGTMNLSCVATGFLGWEFGLSLKQSLLISIFASLLGASVSAFTATLGAATGLRQISIGRYSMGWYPNKIIAGLNIIQQMGWSAVGCITGGVALVAASDGTIPTEVGMVIIGLCSLLISFLGLKVILAYERYAWFIYLVIFLIIMCETGKYTDNKTPAKGSSLSISGAALSLIAVVYGSSASWCTVAGDYYVLYPVNTSRLKIFLLTATGIGIPTGLGMSTGCVVAYALNNRPDWAETYNNKGIGFLLQQALYPYGFAKFLLIMLVLSGINCNVINTYSAAISCQQIARPCARIPRFIWTPICFCIIIALSLAGRNELLTYLENFLSLLGYWATSYFVIVFSEHFIFRKGKMENYNLQGWNEPVKLPIGLAALTAFLLGVVMWCMGMVQTWFAGPIGKMIGESGGDVANELTFIVTVLAYIPLRYVELKTFGR</sequence>
<feature type="transmembrane region" description="Helical" evidence="9">
    <location>
        <begin position="66"/>
        <end position="87"/>
    </location>
</feature>
<evidence type="ECO:0000256" key="2">
    <source>
        <dbReference type="ARBA" id="ARBA00008974"/>
    </source>
</evidence>
<feature type="transmembrane region" description="Helical" evidence="9">
    <location>
        <begin position="369"/>
        <end position="385"/>
    </location>
</feature>
<keyword evidence="3 8" id="KW-0813">Transport</keyword>
<gene>
    <name evidence="10" type="ORF">K470DRAFT_289367</name>
</gene>
<feature type="transmembrane region" description="Helical" evidence="9">
    <location>
        <begin position="275"/>
        <end position="301"/>
    </location>
</feature>
<reference evidence="10" key="1">
    <citation type="journal article" date="2020" name="Stud. Mycol.">
        <title>101 Dothideomycetes genomes: a test case for predicting lifestyles and emergence of pathogens.</title>
        <authorList>
            <person name="Haridas S."/>
            <person name="Albert R."/>
            <person name="Binder M."/>
            <person name="Bloem J."/>
            <person name="Labutti K."/>
            <person name="Salamov A."/>
            <person name="Andreopoulos B."/>
            <person name="Baker S."/>
            <person name="Barry K."/>
            <person name="Bills G."/>
            <person name="Bluhm B."/>
            <person name="Cannon C."/>
            <person name="Castanera R."/>
            <person name="Culley D."/>
            <person name="Daum C."/>
            <person name="Ezra D."/>
            <person name="Gonzalez J."/>
            <person name="Henrissat B."/>
            <person name="Kuo A."/>
            <person name="Liang C."/>
            <person name="Lipzen A."/>
            <person name="Lutzoni F."/>
            <person name="Magnuson J."/>
            <person name="Mondo S."/>
            <person name="Nolan M."/>
            <person name="Ohm R."/>
            <person name="Pangilinan J."/>
            <person name="Park H.-J."/>
            <person name="Ramirez L."/>
            <person name="Alfaro M."/>
            <person name="Sun H."/>
            <person name="Tritt A."/>
            <person name="Yoshinaga Y."/>
            <person name="Zwiers L.-H."/>
            <person name="Turgeon B."/>
            <person name="Goodwin S."/>
            <person name="Spatafora J."/>
            <person name="Crous P."/>
            <person name="Grigoriev I."/>
        </authorList>
    </citation>
    <scope>NUCLEOTIDE SEQUENCE</scope>
    <source>
        <strain evidence="10">CBS 480.64</strain>
    </source>
</reference>
<keyword evidence="5 9" id="KW-0812">Transmembrane</keyword>
<comment type="similarity">
    <text evidence="2 8">Belongs to the purine-cytosine permease (2.A.39) family.</text>
</comment>
<keyword evidence="6 9" id="KW-1133">Transmembrane helix</keyword>
<dbReference type="PIRSF" id="PIRSF002744">
    <property type="entry name" value="Pur-cyt_permease"/>
    <property type="match status" value="1"/>
</dbReference>
<feature type="transmembrane region" description="Helical" evidence="9">
    <location>
        <begin position="142"/>
        <end position="166"/>
    </location>
</feature>
<dbReference type="Pfam" id="PF02133">
    <property type="entry name" value="Transp_cyt_pur"/>
    <property type="match status" value="1"/>
</dbReference>
<accession>A0A6A7BVR2</accession>
<evidence type="ECO:0000256" key="8">
    <source>
        <dbReference type="PIRNR" id="PIRNR002744"/>
    </source>
</evidence>
<organism evidence="10 11">
    <name type="scientific">Piedraia hortae CBS 480.64</name>
    <dbReference type="NCBI Taxonomy" id="1314780"/>
    <lineage>
        <taxon>Eukaryota</taxon>
        <taxon>Fungi</taxon>
        <taxon>Dikarya</taxon>
        <taxon>Ascomycota</taxon>
        <taxon>Pezizomycotina</taxon>
        <taxon>Dothideomycetes</taxon>
        <taxon>Dothideomycetidae</taxon>
        <taxon>Capnodiales</taxon>
        <taxon>Piedraiaceae</taxon>
        <taxon>Piedraia</taxon>
    </lineage>
</organism>
<dbReference type="AlphaFoldDB" id="A0A6A7BVR2"/>
<evidence type="ECO:0008006" key="12">
    <source>
        <dbReference type="Google" id="ProtNLM"/>
    </source>
</evidence>
<evidence type="ECO:0000256" key="3">
    <source>
        <dbReference type="ARBA" id="ARBA00022448"/>
    </source>
</evidence>
<feature type="transmembrane region" description="Helical" evidence="9">
    <location>
        <begin position="397"/>
        <end position="419"/>
    </location>
</feature>
<dbReference type="GO" id="GO:0000329">
    <property type="term" value="C:fungal-type vacuole membrane"/>
    <property type="evidence" value="ECO:0007669"/>
    <property type="project" value="TreeGrafter"/>
</dbReference>
<dbReference type="GO" id="GO:0022857">
    <property type="term" value="F:transmembrane transporter activity"/>
    <property type="evidence" value="ECO:0007669"/>
    <property type="project" value="InterPro"/>
</dbReference>
<dbReference type="OrthoDB" id="5428495at2759"/>
<feature type="transmembrane region" description="Helical" evidence="9">
    <location>
        <begin position="99"/>
        <end position="122"/>
    </location>
</feature>
<dbReference type="FunFam" id="1.10.4160.10:FF:000002">
    <property type="entry name" value="Purine-cytosine permease fcyB"/>
    <property type="match status" value="1"/>
</dbReference>
<dbReference type="InterPro" id="IPR001248">
    <property type="entry name" value="Pur-cyt_permease"/>
</dbReference>
<evidence type="ECO:0000256" key="6">
    <source>
        <dbReference type="ARBA" id="ARBA00022989"/>
    </source>
</evidence>
<evidence type="ECO:0000313" key="11">
    <source>
        <dbReference type="Proteomes" id="UP000799421"/>
    </source>
</evidence>
<feature type="transmembrane region" description="Helical" evidence="9">
    <location>
        <begin position="440"/>
        <end position="460"/>
    </location>
</feature>
<dbReference type="InterPro" id="IPR026030">
    <property type="entry name" value="Pur-cyt_permease_Fcy2/21/22"/>
</dbReference>
<keyword evidence="7 8" id="KW-0472">Membrane</keyword>
<comment type="subcellular location">
    <subcellularLocation>
        <location evidence="1">Membrane</location>
        <topology evidence="1">Multi-pass membrane protein</topology>
    </subcellularLocation>
</comment>
<keyword evidence="4" id="KW-0597">Phosphoprotein</keyword>
<dbReference type="GO" id="GO:0005886">
    <property type="term" value="C:plasma membrane"/>
    <property type="evidence" value="ECO:0007669"/>
    <property type="project" value="TreeGrafter"/>
</dbReference>
<feature type="transmembrane region" description="Helical" evidence="9">
    <location>
        <begin position="329"/>
        <end position="348"/>
    </location>
</feature>
<dbReference type="Proteomes" id="UP000799421">
    <property type="component" value="Unassembled WGS sequence"/>
</dbReference>
<evidence type="ECO:0000313" key="10">
    <source>
        <dbReference type="EMBL" id="KAF2858578.1"/>
    </source>
</evidence>
<name>A0A6A7BVR2_9PEZI</name>
<proteinExistence type="inferred from homology"/>
<evidence type="ECO:0000256" key="1">
    <source>
        <dbReference type="ARBA" id="ARBA00004141"/>
    </source>
</evidence>
<evidence type="ECO:0000256" key="4">
    <source>
        <dbReference type="ARBA" id="ARBA00022553"/>
    </source>
</evidence>
<feature type="transmembrane region" description="Helical" evidence="9">
    <location>
        <begin position="206"/>
        <end position="223"/>
    </location>
</feature>
<dbReference type="GO" id="GO:0015851">
    <property type="term" value="P:nucleobase transport"/>
    <property type="evidence" value="ECO:0007669"/>
    <property type="project" value="UniProtKB-ARBA"/>
</dbReference>
<feature type="transmembrane region" description="Helical" evidence="9">
    <location>
        <begin position="235"/>
        <end position="263"/>
    </location>
</feature>
<feature type="transmembrane region" description="Helical" evidence="9">
    <location>
        <begin position="178"/>
        <end position="199"/>
    </location>
</feature>